<feature type="region of interest" description="Disordered" evidence="1">
    <location>
        <begin position="89"/>
        <end position="128"/>
    </location>
</feature>
<keyword evidence="4" id="KW-1185">Reference proteome</keyword>
<sequence>MVIINGRRSPISFTTAMLSLSMMTMMMMTTMVKECDGWMTPCNGSTTVECIHVVEFDEEIEFQMDTEINRWIMGEAEKTGGHITYKGMNQGKAVDGKGSKSYNAGKKKGCKGDPIYCQDKGSRKDLNV</sequence>
<dbReference type="Proteomes" id="UP001177003">
    <property type="component" value="Chromosome 0"/>
</dbReference>
<evidence type="ECO:0000256" key="1">
    <source>
        <dbReference type="SAM" id="MobiDB-lite"/>
    </source>
</evidence>
<protein>
    <submittedName>
        <fullName evidence="3">Uncharacterized protein</fullName>
    </submittedName>
</protein>
<proteinExistence type="predicted"/>
<evidence type="ECO:0000313" key="3">
    <source>
        <dbReference type="EMBL" id="CAI9264847.1"/>
    </source>
</evidence>
<dbReference type="AlphaFoldDB" id="A0AA35VKS8"/>
<dbReference type="EMBL" id="OX465086">
    <property type="protein sequence ID" value="CAI9264847.1"/>
    <property type="molecule type" value="Genomic_DNA"/>
</dbReference>
<keyword evidence="2" id="KW-0732">Signal</keyword>
<reference evidence="3" key="1">
    <citation type="submission" date="2023-04" db="EMBL/GenBank/DDBJ databases">
        <authorList>
            <person name="Vijverberg K."/>
            <person name="Xiong W."/>
            <person name="Schranz E."/>
        </authorList>
    </citation>
    <scope>NUCLEOTIDE SEQUENCE</scope>
</reference>
<feature type="signal peptide" evidence="2">
    <location>
        <begin position="1"/>
        <end position="37"/>
    </location>
</feature>
<evidence type="ECO:0000313" key="4">
    <source>
        <dbReference type="Proteomes" id="UP001177003"/>
    </source>
</evidence>
<organism evidence="3 4">
    <name type="scientific">Lactuca saligna</name>
    <name type="common">Willowleaf lettuce</name>
    <dbReference type="NCBI Taxonomy" id="75948"/>
    <lineage>
        <taxon>Eukaryota</taxon>
        <taxon>Viridiplantae</taxon>
        <taxon>Streptophyta</taxon>
        <taxon>Embryophyta</taxon>
        <taxon>Tracheophyta</taxon>
        <taxon>Spermatophyta</taxon>
        <taxon>Magnoliopsida</taxon>
        <taxon>eudicotyledons</taxon>
        <taxon>Gunneridae</taxon>
        <taxon>Pentapetalae</taxon>
        <taxon>asterids</taxon>
        <taxon>campanulids</taxon>
        <taxon>Asterales</taxon>
        <taxon>Asteraceae</taxon>
        <taxon>Cichorioideae</taxon>
        <taxon>Cichorieae</taxon>
        <taxon>Lactucinae</taxon>
        <taxon>Lactuca</taxon>
    </lineage>
</organism>
<accession>A0AA35VKS8</accession>
<name>A0AA35VKS8_LACSI</name>
<evidence type="ECO:0000256" key="2">
    <source>
        <dbReference type="SAM" id="SignalP"/>
    </source>
</evidence>
<feature type="chain" id="PRO_5041241325" evidence="2">
    <location>
        <begin position="38"/>
        <end position="128"/>
    </location>
</feature>
<gene>
    <name evidence="3" type="ORF">LSALG_LOCUS5481</name>
</gene>